<dbReference type="Proteomes" id="UP001157418">
    <property type="component" value="Unassembled WGS sequence"/>
</dbReference>
<keyword evidence="2" id="KW-1185">Reference proteome</keyword>
<sequence length="109" mass="12671">MVVCGFLDHKKYLRMDTFHRRKTDRRDEKLLTVGGFVVEESPKTHLIAGKHPKIAGIKTPVVFLLERGGNRFVNDLRLSKGSKWSRNRRRREVGVIVRKQNLDRGMKST</sequence>
<comment type="caution">
    <text evidence="1">The sequence shown here is derived from an EMBL/GenBank/DDBJ whole genome shotgun (WGS) entry which is preliminary data.</text>
</comment>
<evidence type="ECO:0000313" key="1">
    <source>
        <dbReference type="EMBL" id="CAH1452483.1"/>
    </source>
</evidence>
<accession>A0AAU9PQ72</accession>
<reference evidence="1 2" key="1">
    <citation type="submission" date="2022-01" db="EMBL/GenBank/DDBJ databases">
        <authorList>
            <person name="Xiong W."/>
            <person name="Schranz E."/>
        </authorList>
    </citation>
    <scope>NUCLEOTIDE SEQUENCE [LARGE SCALE GENOMIC DNA]</scope>
</reference>
<dbReference type="AlphaFoldDB" id="A0AAU9PQ72"/>
<evidence type="ECO:0000313" key="2">
    <source>
        <dbReference type="Proteomes" id="UP001157418"/>
    </source>
</evidence>
<organism evidence="1 2">
    <name type="scientific">Lactuca virosa</name>
    <dbReference type="NCBI Taxonomy" id="75947"/>
    <lineage>
        <taxon>Eukaryota</taxon>
        <taxon>Viridiplantae</taxon>
        <taxon>Streptophyta</taxon>
        <taxon>Embryophyta</taxon>
        <taxon>Tracheophyta</taxon>
        <taxon>Spermatophyta</taxon>
        <taxon>Magnoliopsida</taxon>
        <taxon>eudicotyledons</taxon>
        <taxon>Gunneridae</taxon>
        <taxon>Pentapetalae</taxon>
        <taxon>asterids</taxon>
        <taxon>campanulids</taxon>
        <taxon>Asterales</taxon>
        <taxon>Asteraceae</taxon>
        <taxon>Cichorioideae</taxon>
        <taxon>Cichorieae</taxon>
        <taxon>Lactucinae</taxon>
        <taxon>Lactuca</taxon>
    </lineage>
</organism>
<dbReference type="EMBL" id="CAKMRJ010005745">
    <property type="protein sequence ID" value="CAH1452483.1"/>
    <property type="molecule type" value="Genomic_DNA"/>
</dbReference>
<proteinExistence type="predicted"/>
<gene>
    <name evidence="1" type="ORF">LVIROSA_LOCUS37779</name>
</gene>
<protein>
    <submittedName>
        <fullName evidence="1">Uncharacterized protein</fullName>
    </submittedName>
</protein>
<name>A0AAU9PQ72_9ASTR</name>